<protein>
    <recommendedName>
        <fullName evidence="4">BON domain-containing protein</fullName>
    </recommendedName>
</protein>
<comment type="caution">
    <text evidence="2">The sequence shown here is derived from an EMBL/GenBank/DDBJ whole genome shotgun (WGS) entry which is preliminary data.</text>
</comment>
<dbReference type="RefSeq" id="WP_252680357.1">
    <property type="nucleotide sequence ID" value="NZ_JAMXHT010000004.1"/>
</dbReference>
<evidence type="ECO:0000313" key="3">
    <source>
        <dbReference type="Proteomes" id="UP001162811"/>
    </source>
</evidence>
<accession>A0ABT1AKB0</accession>
<proteinExistence type="predicted"/>
<gene>
    <name evidence="2" type="ORF">NG900_11750</name>
</gene>
<reference evidence="2" key="2">
    <citation type="journal article" date="2023" name="Front. Microbiol.">
        <title>Ralstonia chuxiongensis sp. nov., Ralstonia mojiangensis sp. nov., and Ralstonia soli sp. nov., isolated from tobacco fields, are three novel species in the family Burkholderiaceae.</title>
        <authorList>
            <person name="Lu C.H."/>
            <person name="Zhang Y.Y."/>
            <person name="Jiang N."/>
            <person name="Chen W."/>
            <person name="Shao X."/>
            <person name="Zhao Z.M."/>
            <person name="Lu W.L."/>
            <person name="Hu X."/>
            <person name="Xi Y.X."/>
            <person name="Zou S.Y."/>
            <person name="Wei Q.J."/>
            <person name="Lin Z.L."/>
            <person name="Gong L."/>
            <person name="Gai X.T."/>
            <person name="Zhang L.Q."/>
            <person name="Li J.Y."/>
            <person name="Jin Y."/>
            <person name="Xia Z.Y."/>
        </authorList>
    </citation>
    <scope>NUCLEOTIDE SEQUENCE</scope>
    <source>
        <strain evidence="2">21MJYT02-11</strain>
    </source>
</reference>
<name>A0ABT1AKB0_9RALS</name>
<evidence type="ECO:0008006" key="4">
    <source>
        <dbReference type="Google" id="ProtNLM"/>
    </source>
</evidence>
<evidence type="ECO:0000256" key="1">
    <source>
        <dbReference type="SAM" id="MobiDB-lite"/>
    </source>
</evidence>
<evidence type="ECO:0000313" key="2">
    <source>
        <dbReference type="EMBL" id="MCO5398864.1"/>
    </source>
</evidence>
<dbReference type="Proteomes" id="UP001162811">
    <property type="component" value="Unassembled WGS sequence"/>
</dbReference>
<feature type="region of interest" description="Disordered" evidence="1">
    <location>
        <begin position="1"/>
        <end position="25"/>
    </location>
</feature>
<dbReference type="EMBL" id="JAMXHT010000004">
    <property type="protein sequence ID" value="MCO5398864.1"/>
    <property type="molecule type" value="Genomic_DNA"/>
</dbReference>
<organism evidence="2 3">
    <name type="scientific">Ralstonia soli</name>
    <dbReference type="NCBI Taxonomy" id="2953896"/>
    <lineage>
        <taxon>Bacteria</taxon>
        <taxon>Pseudomonadati</taxon>
        <taxon>Pseudomonadota</taxon>
        <taxon>Betaproteobacteria</taxon>
        <taxon>Burkholderiales</taxon>
        <taxon>Burkholderiaceae</taxon>
        <taxon>Ralstonia</taxon>
    </lineage>
</organism>
<sequence length="126" mass="13256">MMATQHASHQSRHGAPSHNANGDPVARTLLSRSGIPILTDCALAVLARTATGWFAPSLAQRLCVSVAHGRVHLAGHIDDARPMAGLKTALLRLPGVAGLDQIITVDARRSPAAHVAPVRSRRFLPG</sequence>
<keyword evidence="3" id="KW-1185">Reference proteome</keyword>
<reference evidence="2" key="1">
    <citation type="submission" date="2022-06" db="EMBL/GenBank/DDBJ databases">
        <authorList>
            <person name="Lu C.-H."/>
        </authorList>
    </citation>
    <scope>NUCLEOTIDE SEQUENCE</scope>
    <source>
        <strain evidence="2">21MJYT02-11</strain>
    </source>
</reference>